<protein>
    <submittedName>
        <fullName evidence="9">Serine/threonine protein kinase</fullName>
        <ecNumber evidence="9">2.7.11.1</ecNumber>
    </submittedName>
</protein>
<keyword evidence="3 6" id="KW-0547">Nucleotide-binding</keyword>
<sequence>MRYHDNCTILHHVTLGLGLLYATDFPGFQARSVRHAGVPLTIPSERKEPDSYDNVLGNLIVHVGDCIESPPSATSPNGRHYVIETLLGSGTFGQVFRCVLAETYETYAIKIIKTGKLYDSHSNFECRVLQDLVFMDPEDKNHMIRYVDHFRFRGHFCIVTEILGKSVRSILVKQNYRGFTFPIISQIVSQVVDSLCVIHSMGLIHGDIKTDNILIDGVLPHVRLADFGSSVFEKQASIRSYIQSRHTRAPEIILGGVPTCAIDIWSVGCLAFELLCGLPLFPGTDEHNMLKRMIKMNGNIPSHLIEQSQYRYKFFRERTLSQSSFKLLSDDEFTALTGIAPIAQDDSYIHHSLERTIQKRIVFFLKSRKREQKDDAKIAKKLEKVKKKENDKKEKDRKERKDREREREEKGVDKRDKREQEKKEKDREREREEKGIDKRDKREQDKKEREREREEKGSEKKDRKDQEKKDDKEKKEQDKRDSGDADVEKKESEPRQEDDDSDESEDEEFSRHLKESPEALSFIQFIRLCLVYEPEHRLTAVQAARHPFLVNRGYSKHWKPLGEATDSPPSQSIPISPSAKSAHRPTRRFTRSILSHSHTEERQMSISPVPSMDSAFSGRSASFASLESEYDTASMDDSTAADDSAVPETGSSPFEAAENAESDAGAQPSFEGVRANVSINPGQAGEHPSAFSVVAPAEKKRKFAGSRSGHSRSVSAPRIGEKHYRRFDPRKIVKRIGRETKKLVDIAPRGKSVDDKFYDDL</sequence>
<dbReference type="Pfam" id="PF00069">
    <property type="entry name" value="Pkinase"/>
    <property type="match status" value="1"/>
</dbReference>
<keyword evidence="2 9" id="KW-0808">Transferase</keyword>
<keyword evidence="1 9" id="KW-0723">Serine/threonine-protein kinase</keyword>
<reference evidence="9 10" key="1">
    <citation type="journal article" date="2022" name="bioRxiv">
        <title>Genomics of Preaxostyla Flagellates Illuminates Evolutionary Transitions and the Path Towards Mitochondrial Loss.</title>
        <authorList>
            <person name="Novak L.V.F."/>
            <person name="Treitli S.C."/>
            <person name="Pyrih J."/>
            <person name="Halakuc P."/>
            <person name="Pipaliya S.V."/>
            <person name="Vacek V."/>
            <person name="Brzon O."/>
            <person name="Soukal P."/>
            <person name="Eme L."/>
            <person name="Dacks J.B."/>
            <person name="Karnkowska A."/>
            <person name="Elias M."/>
            <person name="Hampl V."/>
        </authorList>
    </citation>
    <scope>NUCLEOTIDE SEQUENCE [LARGE SCALE GENOMIC DNA]</scope>
    <source>
        <strain evidence="9">NAU3</strain>
        <tissue evidence="9">Gut</tissue>
    </source>
</reference>
<keyword evidence="5 6" id="KW-0067">ATP-binding</keyword>
<evidence type="ECO:0000259" key="8">
    <source>
        <dbReference type="PROSITE" id="PS50011"/>
    </source>
</evidence>
<dbReference type="PANTHER" id="PTHR24058">
    <property type="entry name" value="DUAL SPECIFICITY PROTEIN KINASE"/>
    <property type="match status" value="1"/>
</dbReference>
<dbReference type="SMART" id="SM00220">
    <property type="entry name" value="S_TKc"/>
    <property type="match status" value="1"/>
</dbReference>
<dbReference type="Proteomes" id="UP001281761">
    <property type="component" value="Unassembled WGS sequence"/>
</dbReference>
<comment type="caution">
    <text evidence="9">The sequence shown here is derived from an EMBL/GenBank/DDBJ whole genome shotgun (WGS) entry which is preliminary data.</text>
</comment>
<dbReference type="PROSITE" id="PS00108">
    <property type="entry name" value="PROTEIN_KINASE_ST"/>
    <property type="match status" value="1"/>
</dbReference>
<feature type="compositionally biased region" description="Basic residues" evidence="7">
    <location>
        <begin position="581"/>
        <end position="590"/>
    </location>
</feature>
<dbReference type="PROSITE" id="PS50011">
    <property type="entry name" value="PROTEIN_KINASE_DOM"/>
    <property type="match status" value="1"/>
</dbReference>
<evidence type="ECO:0000256" key="3">
    <source>
        <dbReference type="ARBA" id="ARBA00022741"/>
    </source>
</evidence>
<accession>A0ABQ9YKD9</accession>
<dbReference type="InterPro" id="IPR008271">
    <property type="entry name" value="Ser/Thr_kinase_AS"/>
</dbReference>
<dbReference type="PROSITE" id="PS00107">
    <property type="entry name" value="PROTEIN_KINASE_ATP"/>
    <property type="match status" value="1"/>
</dbReference>
<keyword evidence="10" id="KW-1185">Reference proteome</keyword>
<dbReference type="SUPFAM" id="SSF56112">
    <property type="entry name" value="Protein kinase-like (PK-like)"/>
    <property type="match status" value="1"/>
</dbReference>
<dbReference type="EMBL" id="JARBJD010000003">
    <property type="protein sequence ID" value="KAK2964208.1"/>
    <property type="molecule type" value="Genomic_DNA"/>
</dbReference>
<feature type="compositionally biased region" description="Low complexity" evidence="7">
    <location>
        <begin position="627"/>
        <end position="644"/>
    </location>
</feature>
<feature type="compositionally biased region" description="Basic and acidic residues" evidence="7">
    <location>
        <begin position="386"/>
        <end position="495"/>
    </location>
</feature>
<feature type="region of interest" description="Disordered" evidence="7">
    <location>
        <begin position="701"/>
        <end position="726"/>
    </location>
</feature>
<evidence type="ECO:0000313" key="10">
    <source>
        <dbReference type="Proteomes" id="UP001281761"/>
    </source>
</evidence>
<evidence type="ECO:0000256" key="6">
    <source>
        <dbReference type="PROSITE-ProRule" id="PRU10141"/>
    </source>
</evidence>
<dbReference type="EC" id="2.7.11.1" evidence="9"/>
<dbReference type="PANTHER" id="PTHR24058:SF17">
    <property type="entry name" value="HOMEODOMAIN INTERACTING PROTEIN KINASE, ISOFORM D"/>
    <property type="match status" value="1"/>
</dbReference>
<evidence type="ECO:0000256" key="5">
    <source>
        <dbReference type="ARBA" id="ARBA00022840"/>
    </source>
</evidence>
<feature type="region of interest" description="Disordered" evidence="7">
    <location>
        <begin position="627"/>
        <end position="665"/>
    </location>
</feature>
<feature type="region of interest" description="Disordered" evidence="7">
    <location>
        <begin position="561"/>
        <end position="613"/>
    </location>
</feature>
<gene>
    <name evidence="9" type="ORF">BLNAU_739</name>
</gene>
<dbReference type="InterPro" id="IPR017441">
    <property type="entry name" value="Protein_kinase_ATP_BS"/>
</dbReference>
<evidence type="ECO:0000256" key="4">
    <source>
        <dbReference type="ARBA" id="ARBA00022777"/>
    </source>
</evidence>
<organism evidence="9 10">
    <name type="scientific">Blattamonas nauphoetae</name>
    <dbReference type="NCBI Taxonomy" id="2049346"/>
    <lineage>
        <taxon>Eukaryota</taxon>
        <taxon>Metamonada</taxon>
        <taxon>Preaxostyla</taxon>
        <taxon>Oxymonadida</taxon>
        <taxon>Blattamonas</taxon>
    </lineage>
</organism>
<feature type="compositionally biased region" description="Acidic residues" evidence="7">
    <location>
        <begin position="496"/>
        <end position="508"/>
    </location>
</feature>
<evidence type="ECO:0000256" key="2">
    <source>
        <dbReference type="ARBA" id="ARBA00022679"/>
    </source>
</evidence>
<feature type="compositionally biased region" description="Low complexity" evidence="7">
    <location>
        <begin position="567"/>
        <end position="578"/>
    </location>
</feature>
<feature type="region of interest" description="Disordered" evidence="7">
    <location>
        <begin position="386"/>
        <end position="516"/>
    </location>
</feature>
<evidence type="ECO:0000256" key="7">
    <source>
        <dbReference type="SAM" id="MobiDB-lite"/>
    </source>
</evidence>
<feature type="binding site" evidence="6">
    <location>
        <position position="110"/>
    </location>
    <ligand>
        <name>ATP</name>
        <dbReference type="ChEBI" id="CHEBI:30616"/>
    </ligand>
</feature>
<keyword evidence="4 9" id="KW-0418">Kinase</keyword>
<dbReference type="GO" id="GO:0004674">
    <property type="term" value="F:protein serine/threonine kinase activity"/>
    <property type="evidence" value="ECO:0007669"/>
    <property type="project" value="UniProtKB-KW"/>
</dbReference>
<feature type="domain" description="Protein kinase" evidence="8">
    <location>
        <begin position="81"/>
        <end position="549"/>
    </location>
</feature>
<dbReference type="InterPro" id="IPR011009">
    <property type="entry name" value="Kinase-like_dom_sf"/>
</dbReference>
<dbReference type="InterPro" id="IPR000719">
    <property type="entry name" value="Prot_kinase_dom"/>
</dbReference>
<dbReference type="Gene3D" id="1.10.510.10">
    <property type="entry name" value="Transferase(Phosphotransferase) domain 1"/>
    <property type="match status" value="2"/>
</dbReference>
<evidence type="ECO:0000256" key="1">
    <source>
        <dbReference type="ARBA" id="ARBA00022527"/>
    </source>
</evidence>
<proteinExistence type="predicted"/>
<dbReference type="InterPro" id="IPR050494">
    <property type="entry name" value="Ser_Thr_dual-spec_kinase"/>
</dbReference>
<name>A0ABQ9YKD9_9EUKA</name>
<evidence type="ECO:0000313" key="9">
    <source>
        <dbReference type="EMBL" id="KAK2964208.1"/>
    </source>
</evidence>